<name>A0AAU9W2V9_9CNID</name>
<organism evidence="1 2">
    <name type="scientific">Pocillopora meandrina</name>
    <dbReference type="NCBI Taxonomy" id="46732"/>
    <lineage>
        <taxon>Eukaryota</taxon>
        <taxon>Metazoa</taxon>
        <taxon>Cnidaria</taxon>
        <taxon>Anthozoa</taxon>
        <taxon>Hexacorallia</taxon>
        <taxon>Scleractinia</taxon>
        <taxon>Astrocoeniina</taxon>
        <taxon>Pocilloporidae</taxon>
        <taxon>Pocillopora</taxon>
    </lineage>
</organism>
<evidence type="ECO:0000313" key="1">
    <source>
        <dbReference type="EMBL" id="CAH3046027.1"/>
    </source>
</evidence>
<dbReference type="AlphaFoldDB" id="A0AAU9W2V9"/>
<dbReference type="Proteomes" id="UP001159428">
    <property type="component" value="Unassembled WGS sequence"/>
</dbReference>
<proteinExistence type="predicted"/>
<dbReference type="EMBL" id="CALNXJ010000008">
    <property type="protein sequence ID" value="CAH3046027.1"/>
    <property type="molecule type" value="Genomic_DNA"/>
</dbReference>
<keyword evidence="2" id="KW-1185">Reference proteome</keyword>
<accession>A0AAU9W2V9</accession>
<sequence length="209" mass="24023">MKGKPDIIIANNQKKNNCFCTEFKSSTNIYKISGEQLKMKRRNGHKFLISNDYDIITGKNKYIHERSEIQMQTLHIIYGWYKKIPSAPDSKDEQRKYVSNVLKANSYTKTLLHNCQKPITTSSTPNEKEPATGFAVIPYILDVTEPSRQFLIAATLKLLKNLFRLWGIFLPNIKILPRKNNGPTLFILFRAMTVITSVSDRPNFSSVHV</sequence>
<evidence type="ECO:0000313" key="2">
    <source>
        <dbReference type="Proteomes" id="UP001159428"/>
    </source>
</evidence>
<protein>
    <submittedName>
        <fullName evidence="1">Uncharacterized protein</fullName>
    </submittedName>
</protein>
<gene>
    <name evidence="1" type="ORF">PMEA_00033052</name>
</gene>
<reference evidence="1 2" key="1">
    <citation type="submission" date="2022-05" db="EMBL/GenBank/DDBJ databases">
        <authorList>
            <consortium name="Genoscope - CEA"/>
            <person name="William W."/>
        </authorList>
    </citation>
    <scope>NUCLEOTIDE SEQUENCE [LARGE SCALE GENOMIC DNA]</scope>
</reference>
<comment type="caution">
    <text evidence="1">The sequence shown here is derived from an EMBL/GenBank/DDBJ whole genome shotgun (WGS) entry which is preliminary data.</text>
</comment>